<dbReference type="GO" id="GO:0004764">
    <property type="term" value="F:shikimate 3-dehydrogenase (NADP+) activity"/>
    <property type="evidence" value="ECO:0007669"/>
    <property type="project" value="InterPro"/>
</dbReference>
<dbReference type="InterPro" id="IPR006151">
    <property type="entry name" value="Shikm_DH/Glu-tRNA_Rdtase"/>
</dbReference>
<feature type="non-terminal residue" evidence="3">
    <location>
        <position position="189"/>
    </location>
</feature>
<sequence length="189" mass="21251">MHIQAEYEKIRIEKQELSDIVQKIKYGQLDGINVTIPHKENIMKFLDEINPRAETIGSVNCIVKSKSRIIGNNTDWFGFSQALENNKIYVSGKEVIVLGSGGTGKSILFSLKQLGVTKILLLNRTLQKARALQDEIVIPYPQQKTESLIKNDSIIINTTPVGMQNNQSPIDLGLLHRNQILIDVIYNPL</sequence>
<dbReference type="GO" id="GO:0005829">
    <property type="term" value="C:cytosol"/>
    <property type="evidence" value="ECO:0007669"/>
    <property type="project" value="TreeGrafter"/>
</dbReference>
<dbReference type="InterPro" id="IPR036291">
    <property type="entry name" value="NAD(P)-bd_dom_sf"/>
</dbReference>
<proteinExistence type="predicted"/>
<dbReference type="SUPFAM" id="SSF53223">
    <property type="entry name" value="Aminoacid dehydrogenase-like, N-terminal domain"/>
    <property type="match status" value="1"/>
</dbReference>
<organism evidence="3">
    <name type="scientific">marine metagenome</name>
    <dbReference type="NCBI Taxonomy" id="408172"/>
    <lineage>
        <taxon>unclassified sequences</taxon>
        <taxon>metagenomes</taxon>
        <taxon>ecological metagenomes</taxon>
    </lineage>
</organism>
<dbReference type="CDD" id="cd01065">
    <property type="entry name" value="NAD_bind_Shikimate_DH"/>
    <property type="match status" value="1"/>
</dbReference>
<accession>A0A382NEE8</accession>
<feature type="domain" description="Shikimate dehydrogenase substrate binding N-terminal" evidence="2">
    <location>
        <begin position="2"/>
        <end position="62"/>
    </location>
</feature>
<dbReference type="AlphaFoldDB" id="A0A382NEE8"/>
<evidence type="ECO:0000259" key="2">
    <source>
        <dbReference type="Pfam" id="PF08501"/>
    </source>
</evidence>
<dbReference type="Pfam" id="PF08501">
    <property type="entry name" value="Shikimate_dh_N"/>
    <property type="match status" value="1"/>
</dbReference>
<dbReference type="Gene3D" id="3.40.50.10860">
    <property type="entry name" value="Leucine Dehydrogenase, chain A, domain 1"/>
    <property type="match status" value="1"/>
</dbReference>
<dbReference type="EMBL" id="UINC01099929">
    <property type="protein sequence ID" value="SVC59574.1"/>
    <property type="molecule type" value="Genomic_DNA"/>
</dbReference>
<dbReference type="InterPro" id="IPR013708">
    <property type="entry name" value="Shikimate_DH-bd_N"/>
</dbReference>
<evidence type="ECO:0008006" key="4">
    <source>
        <dbReference type="Google" id="ProtNLM"/>
    </source>
</evidence>
<dbReference type="UniPathway" id="UPA00053">
    <property type="reaction ID" value="UER00087"/>
</dbReference>
<feature type="domain" description="Quinate/shikimate 5-dehydrogenase/glutamyl-tRNA reductase" evidence="1">
    <location>
        <begin position="90"/>
        <end position="159"/>
    </location>
</feature>
<dbReference type="InterPro" id="IPR046346">
    <property type="entry name" value="Aminoacid_DH-like_N_sf"/>
</dbReference>
<dbReference type="Pfam" id="PF01488">
    <property type="entry name" value="Shikimate_DH"/>
    <property type="match status" value="1"/>
</dbReference>
<gene>
    <name evidence="3" type="ORF">METZ01_LOCUS312428</name>
</gene>
<dbReference type="InterPro" id="IPR022893">
    <property type="entry name" value="Shikimate_DH_fam"/>
</dbReference>
<dbReference type="GO" id="GO:0009423">
    <property type="term" value="P:chorismate biosynthetic process"/>
    <property type="evidence" value="ECO:0007669"/>
    <property type="project" value="UniProtKB-UniPathway"/>
</dbReference>
<dbReference type="GO" id="GO:0019632">
    <property type="term" value="P:shikimate metabolic process"/>
    <property type="evidence" value="ECO:0007669"/>
    <property type="project" value="TreeGrafter"/>
</dbReference>
<dbReference type="PANTHER" id="PTHR21089">
    <property type="entry name" value="SHIKIMATE DEHYDROGENASE"/>
    <property type="match status" value="1"/>
</dbReference>
<dbReference type="GO" id="GO:0050661">
    <property type="term" value="F:NADP binding"/>
    <property type="evidence" value="ECO:0007669"/>
    <property type="project" value="TreeGrafter"/>
</dbReference>
<protein>
    <recommendedName>
        <fullName evidence="4">Shikimate dehydrogenase substrate binding N-terminal domain-containing protein</fullName>
    </recommendedName>
</protein>
<name>A0A382NEE8_9ZZZZ</name>
<dbReference type="SUPFAM" id="SSF51735">
    <property type="entry name" value="NAD(P)-binding Rossmann-fold domains"/>
    <property type="match status" value="1"/>
</dbReference>
<dbReference type="PANTHER" id="PTHR21089:SF1">
    <property type="entry name" value="BIFUNCTIONAL 3-DEHYDROQUINATE DEHYDRATASE_SHIKIMATE DEHYDROGENASE, CHLOROPLASTIC"/>
    <property type="match status" value="1"/>
</dbReference>
<evidence type="ECO:0000259" key="1">
    <source>
        <dbReference type="Pfam" id="PF01488"/>
    </source>
</evidence>
<evidence type="ECO:0000313" key="3">
    <source>
        <dbReference type="EMBL" id="SVC59574.1"/>
    </source>
</evidence>
<reference evidence="3" key="1">
    <citation type="submission" date="2018-05" db="EMBL/GenBank/DDBJ databases">
        <authorList>
            <person name="Lanie J.A."/>
            <person name="Ng W.-L."/>
            <person name="Kazmierczak K.M."/>
            <person name="Andrzejewski T.M."/>
            <person name="Davidsen T.M."/>
            <person name="Wayne K.J."/>
            <person name="Tettelin H."/>
            <person name="Glass J.I."/>
            <person name="Rusch D."/>
            <person name="Podicherti R."/>
            <person name="Tsui H.-C.T."/>
            <person name="Winkler M.E."/>
        </authorList>
    </citation>
    <scope>NUCLEOTIDE SEQUENCE</scope>
</reference>
<dbReference type="Gene3D" id="3.40.50.720">
    <property type="entry name" value="NAD(P)-binding Rossmann-like Domain"/>
    <property type="match status" value="1"/>
</dbReference>